<dbReference type="EMBL" id="JARXYA010000003">
    <property type="protein sequence ID" value="MDH6503528.1"/>
    <property type="molecule type" value="Genomic_DNA"/>
</dbReference>
<keyword evidence="2" id="KW-1185">Reference proteome</keyword>
<dbReference type="RefSeq" id="WP_280756620.1">
    <property type="nucleotide sequence ID" value="NZ_JARXXW010000003.1"/>
</dbReference>
<dbReference type="Proteomes" id="UP001161160">
    <property type="component" value="Unassembled WGS sequence"/>
</dbReference>
<dbReference type="AlphaFoldDB" id="A0AA43S588"/>
<organism evidence="1 2">
    <name type="scientific">Polynucleobacter sphagniphilus</name>
    <dbReference type="NCBI Taxonomy" id="1743169"/>
    <lineage>
        <taxon>Bacteria</taxon>
        <taxon>Pseudomonadati</taxon>
        <taxon>Pseudomonadota</taxon>
        <taxon>Betaproteobacteria</taxon>
        <taxon>Burkholderiales</taxon>
        <taxon>Burkholderiaceae</taxon>
        <taxon>Polynucleobacter</taxon>
    </lineage>
</organism>
<evidence type="ECO:0000313" key="1">
    <source>
        <dbReference type="EMBL" id="MDH6503528.1"/>
    </source>
</evidence>
<comment type="caution">
    <text evidence="1">The sequence shown here is derived from an EMBL/GenBank/DDBJ whole genome shotgun (WGS) entry which is preliminary data.</text>
</comment>
<reference evidence="1" key="1">
    <citation type="submission" date="2023-04" db="EMBL/GenBank/DDBJ databases">
        <title>Genome Encyclopedia of Bacteria and Archaea VI: Functional Genomics of Type Strains.</title>
        <authorList>
            <person name="Whitman W."/>
        </authorList>
    </citation>
    <scope>NUCLEOTIDE SEQUENCE</scope>
    <source>
        <strain evidence="1">Enz.4-51</strain>
    </source>
</reference>
<accession>A0AA43S588</accession>
<protein>
    <submittedName>
        <fullName evidence="1">Site-specific recombinase XerD</fullName>
    </submittedName>
</protein>
<evidence type="ECO:0000313" key="2">
    <source>
        <dbReference type="Proteomes" id="UP001161160"/>
    </source>
</evidence>
<proteinExistence type="predicted"/>
<gene>
    <name evidence="1" type="ORF">M2127_000818</name>
</gene>
<name>A0AA43S588_9BURK</name>
<sequence length="97" mass="11564">MNHKNNPMIELSRAETQQLKELWARIRNRVQEQRDNFVWVRLCAQQARLSRKQLWMVVSTLANLLEDQPIPLFVYGYLDQQQWDAGLEKTINPKNTV</sequence>